<dbReference type="InterPro" id="IPR019282">
    <property type="entry name" value="Glycoamylase-like_cons_dom"/>
</dbReference>
<sequence>MPEMLSTDADLHGQPTDENLGRLQFTTLLYYLQVTNPDNGLVRDKTEPSAPASIAAIGMALGTIPVVVERGVIIREFAAKITRKRLRFLLELPQGPEPDASGYKGFFYHFLDIETGRRVWQCELSTIDSAFLFAGALTVAAYFDQDTAAEAEIRQLATALYRRADWNWARDHGPTITHGWRPESGFIPYRWRGYDEGLLLYILGLGSPTHPLPTESYTAYTESYEWRNIFGRELLYSGPLFTHQLSHMWVDFRGIRDAFMREHDSDYFQNSRQATFVQQEYAIRNPMQFVGYGEHCWGFTASDGPGWVTRVVNGVKREFFDYIARGAPFGPDDGTVSPWVVIASLPFAPEIVIPTARNFARMNLGMTRLYGFKPSFNQSFSVENSPTGWWVTPYHFGIDQGPVVLMVENYRTGLLWDIMRRSGPVVSGLRRAGFTGGWL</sequence>
<dbReference type="RefSeq" id="WP_064241264.1">
    <property type="nucleotide sequence ID" value="NZ_LPUX01000053.1"/>
</dbReference>
<dbReference type="Gene3D" id="1.50.10.140">
    <property type="match status" value="1"/>
</dbReference>
<dbReference type="OrthoDB" id="5937621at2"/>
<keyword evidence="3" id="KW-1185">Reference proteome</keyword>
<name>A0A178Y0F7_9HYPH</name>
<evidence type="ECO:0000313" key="2">
    <source>
        <dbReference type="EMBL" id="OAP40961.1"/>
    </source>
</evidence>
<feature type="domain" description="Glycoamylase-like" evidence="1">
    <location>
        <begin position="188"/>
        <end position="422"/>
    </location>
</feature>
<protein>
    <recommendedName>
        <fullName evidence="1">Glycoamylase-like domain-containing protein</fullName>
    </recommendedName>
</protein>
<reference evidence="2 3" key="1">
    <citation type="journal article" date="2016" name="Int. J. Syst. Evol. Microbiol.">
        <title>Ensifer glycinis sp. nov., an novel rhizobial species associated with Glycine spp.</title>
        <authorList>
            <person name="Yan H."/>
            <person name="Yan J."/>
            <person name="Sui X.H."/>
            <person name="Wang E.T."/>
            <person name="Chen W.X."/>
            <person name="Zhang X.X."/>
            <person name="Chen W.F."/>
        </authorList>
    </citation>
    <scope>NUCLEOTIDE SEQUENCE [LARGE SCALE GENOMIC DNA]</scope>
    <source>
        <strain evidence="2 3">CCBAU 23380</strain>
    </source>
</reference>
<organism evidence="2 3">
    <name type="scientific">Sinorhizobium glycinis</name>
    <dbReference type="NCBI Taxonomy" id="1472378"/>
    <lineage>
        <taxon>Bacteria</taxon>
        <taxon>Pseudomonadati</taxon>
        <taxon>Pseudomonadota</taxon>
        <taxon>Alphaproteobacteria</taxon>
        <taxon>Hyphomicrobiales</taxon>
        <taxon>Rhizobiaceae</taxon>
        <taxon>Sinorhizobium/Ensifer group</taxon>
        <taxon>Sinorhizobium</taxon>
    </lineage>
</organism>
<dbReference type="AlphaFoldDB" id="A0A178Y0F7"/>
<accession>A0A178Y0F7</accession>
<dbReference type="Proteomes" id="UP000094025">
    <property type="component" value="Unassembled WGS sequence"/>
</dbReference>
<dbReference type="Pfam" id="PF10091">
    <property type="entry name" value="Glycoamylase"/>
    <property type="match status" value="1"/>
</dbReference>
<dbReference type="STRING" id="1472378.AU381_03475"/>
<proteinExistence type="predicted"/>
<evidence type="ECO:0000313" key="3">
    <source>
        <dbReference type="Proteomes" id="UP000094025"/>
    </source>
</evidence>
<dbReference type="PIRSF" id="PIRSF028431">
    <property type="entry name" value="UCP028431"/>
    <property type="match status" value="1"/>
</dbReference>
<comment type="caution">
    <text evidence="2">The sequence shown here is derived from an EMBL/GenBank/DDBJ whole genome shotgun (WGS) entry which is preliminary data.</text>
</comment>
<dbReference type="EMBL" id="LPUX01000053">
    <property type="protein sequence ID" value="OAP40961.1"/>
    <property type="molecule type" value="Genomic_DNA"/>
</dbReference>
<evidence type="ECO:0000259" key="1">
    <source>
        <dbReference type="Pfam" id="PF10091"/>
    </source>
</evidence>
<gene>
    <name evidence="2" type="ORF">AU381_03475</name>
</gene>
<dbReference type="InterPro" id="IPR016883">
    <property type="entry name" value="UCP028431"/>
</dbReference>